<dbReference type="AlphaFoldDB" id="A0AAX3I3N6"/>
<reference evidence="1 2" key="1">
    <citation type="submission" date="2019-05" db="EMBL/GenBank/DDBJ databases">
        <authorList>
            <consortium name="Pathogen Informatics"/>
        </authorList>
    </citation>
    <scope>NUCLEOTIDE SEQUENCE [LARGE SCALE GENOMIC DNA]</scope>
    <source>
        <strain evidence="1 2">NCTC10696</strain>
    </source>
</reference>
<evidence type="ECO:0000313" key="2">
    <source>
        <dbReference type="Proteomes" id="UP000306562"/>
    </source>
</evidence>
<organism evidence="1 2">
    <name type="scientific">Pseudomonas synxantha</name>
    <dbReference type="NCBI Taxonomy" id="47883"/>
    <lineage>
        <taxon>Bacteria</taxon>
        <taxon>Pseudomonadati</taxon>
        <taxon>Pseudomonadota</taxon>
        <taxon>Gammaproteobacteria</taxon>
        <taxon>Pseudomonadales</taxon>
        <taxon>Pseudomonadaceae</taxon>
        <taxon>Pseudomonas</taxon>
    </lineage>
</organism>
<evidence type="ECO:0000313" key="1">
    <source>
        <dbReference type="EMBL" id="VTQ93219.1"/>
    </source>
</evidence>
<proteinExistence type="predicted"/>
<accession>A0AAX3I3N6</accession>
<dbReference type="EMBL" id="LR590482">
    <property type="protein sequence ID" value="VTQ93219.1"/>
    <property type="molecule type" value="Genomic_DNA"/>
</dbReference>
<protein>
    <submittedName>
        <fullName evidence="1">Uncharacterized protein</fullName>
    </submittedName>
</protein>
<dbReference type="Proteomes" id="UP000306562">
    <property type="component" value="Chromosome"/>
</dbReference>
<name>A0AAX3I3N6_9PSED</name>
<sequence length="64" mass="7131">MFKRMFLRMPVTAAQSGYRCLGLFVRKSPILDRNAVHLSGAALRFTGNLVFEIFTVLGLDGLGR</sequence>
<gene>
    <name evidence="1" type="ORF">NCTC10696_01224</name>
</gene>